<protein>
    <submittedName>
        <fullName evidence="1">Uncharacterized protein</fullName>
    </submittedName>
</protein>
<accession>A0A8S5M055</accession>
<name>A0A8S5M055_9CAUD</name>
<evidence type="ECO:0000313" key="1">
    <source>
        <dbReference type="EMBL" id="DAD75697.1"/>
    </source>
</evidence>
<sequence length="112" mass="13088">MNEINISIPYSLFKEMFYCFVDLHFKTTRGTSKFAIDKAKEYWILLDGDTREHIIRLCDSPNNNKLATAEIQAFKEWAIQNQDVKQDYNSPRPLVDVLPVVDLKPYKGDKKC</sequence>
<reference evidence="1" key="1">
    <citation type="journal article" date="2021" name="Proc. Natl. Acad. Sci. U.S.A.">
        <title>A Catalog of Tens of Thousands of Viruses from Human Metagenomes Reveals Hidden Associations with Chronic Diseases.</title>
        <authorList>
            <person name="Tisza M.J."/>
            <person name="Buck C.B."/>
        </authorList>
    </citation>
    <scope>NUCLEOTIDE SEQUENCE</scope>
    <source>
        <strain evidence="1">Ctzeq1</strain>
    </source>
</reference>
<proteinExistence type="predicted"/>
<organism evidence="1">
    <name type="scientific">Podoviridae sp. ctzeq1</name>
    <dbReference type="NCBI Taxonomy" id="2826597"/>
    <lineage>
        <taxon>Viruses</taxon>
        <taxon>Duplodnaviria</taxon>
        <taxon>Heunggongvirae</taxon>
        <taxon>Uroviricota</taxon>
        <taxon>Caudoviricetes</taxon>
    </lineage>
</organism>
<dbReference type="EMBL" id="BK014787">
    <property type="protein sequence ID" value="DAD75697.1"/>
    <property type="molecule type" value="Genomic_DNA"/>
</dbReference>